<evidence type="ECO:0000256" key="1">
    <source>
        <dbReference type="ARBA" id="ARBA00007782"/>
    </source>
</evidence>
<dbReference type="Gene3D" id="3.30.170.10">
    <property type="entry name" value="Cyclin-dependent kinase, regulatory subunit"/>
    <property type="match status" value="1"/>
</dbReference>
<dbReference type="GO" id="GO:0051301">
    <property type="term" value="P:cell division"/>
    <property type="evidence" value="ECO:0007669"/>
    <property type="project" value="UniProtKB-UniRule"/>
</dbReference>
<dbReference type="EMBL" id="DUZY01000001">
    <property type="protein sequence ID" value="DAD19328.1"/>
    <property type="molecule type" value="Genomic_DNA"/>
</dbReference>
<sequence>MGQIQCSKKYFDGTYEYRHVILPPEVAKLLPKNCFSLKTDGGRSGFSRAEGIWK</sequence>
<gene>
    <name evidence="5" type="ORF">HUJ06_020791</name>
</gene>
<keyword evidence="2 4" id="KW-0132">Cell division</keyword>
<dbReference type="PRINTS" id="PR00296">
    <property type="entry name" value="CYCLINKINASE"/>
</dbReference>
<keyword evidence="3 4" id="KW-0131">Cell cycle</keyword>
<evidence type="ECO:0000256" key="2">
    <source>
        <dbReference type="ARBA" id="ARBA00022618"/>
    </source>
</evidence>
<dbReference type="InterPro" id="IPR036858">
    <property type="entry name" value="Cyclin-dep_kinase_reg-sub_sf"/>
</dbReference>
<protein>
    <recommendedName>
        <fullName evidence="4">Cyclin-dependent kinases regulatory subunit</fullName>
    </recommendedName>
</protein>
<name>A0A822XPA3_NELNU</name>
<dbReference type="InterPro" id="IPR000789">
    <property type="entry name" value="Cyclin-dep_kinase_reg-sub"/>
</dbReference>
<dbReference type="Pfam" id="PF01111">
    <property type="entry name" value="CKS"/>
    <property type="match status" value="1"/>
</dbReference>
<dbReference type="AlphaFoldDB" id="A0A822XPA3"/>
<evidence type="ECO:0000313" key="6">
    <source>
        <dbReference type="Proteomes" id="UP000607653"/>
    </source>
</evidence>
<comment type="caution">
    <text evidence="5">The sequence shown here is derived from an EMBL/GenBank/DDBJ whole genome shotgun (WGS) entry which is preliminary data.</text>
</comment>
<evidence type="ECO:0000256" key="4">
    <source>
        <dbReference type="RuleBase" id="RU311113"/>
    </source>
</evidence>
<comment type="similarity">
    <text evidence="1 4">Belongs to the CKS family.</text>
</comment>
<dbReference type="SUPFAM" id="SSF55637">
    <property type="entry name" value="Cell cycle regulatory proteins"/>
    <property type="match status" value="1"/>
</dbReference>
<organism evidence="5 6">
    <name type="scientific">Nelumbo nucifera</name>
    <name type="common">Sacred lotus</name>
    <dbReference type="NCBI Taxonomy" id="4432"/>
    <lineage>
        <taxon>Eukaryota</taxon>
        <taxon>Viridiplantae</taxon>
        <taxon>Streptophyta</taxon>
        <taxon>Embryophyta</taxon>
        <taxon>Tracheophyta</taxon>
        <taxon>Spermatophyta</taxon>
        <taxon>Magnoliopsida</taxon>
        <taxon>Proteales</taxon>
        <taxon>Nelumbonaceae</taxon>
        <taxon>Nelumbo</taxon>
    </lineage>
</organism>
<keyword evidence="6" id="KW-1185">Reference proteome</keyword>
<comment type="function">
    <text evidence="4">Binds to the catalytic subunit of the cyclin dependent kinases and is essential for their biological function.</text>
</comment>
<dbReference type="GO" id="GO:0016538">
    <property type="term" value="F:cyclin-dependent protein serine/threonine kinase regulator activity"/>
    <property type="evidence" value="ECO:0007669"/>
    <property type="project" value="InterPro"/>
</dbReference>
<proteinExistence type="inferred from homology"/>
<evidence type="ECO:0000256" key="3">
    <source>
        <dbReference type="ARBA" id="ARBA00023306"/>
    </source>
</evidence>
<evidence type="ECO:0000313" key="5">
    <source>
        <dbReference type="EMBL" id="DAD19328.1"/>
    </source>
</evidence>
<dbReference type="Proteomes" id="UP000607653">
    <property type="component" value="Unassembled WGS sequence"/>
</dbReference>
<reference evidence="5 6" key="1">
    <citation type="journal article" date="2020" name="Mol. Biol. Evol.">
        <title>Distinct Expression and Methylation Patterns for Genes with Different Fates following a Single Whole-Genome Duplication in Flowering Plants.</title>
        <authorList>
            <person name="Shi T."/>
            <person name="Rahmani R.S."/>
            <person name="Gugger P.F."/>
            <person name="Wang M."/>
            <person name="Li H."/>
            <person name="Zhang Y."/>
            <person name="Li Z."/>
            <person name="Wang Q."/>
            <person name="Van de Peer Y."/>
            <person name="Marchal K."/>
            <person name="Chen J."/>
        </authorList>
    </citation>
    <scope>NUCLEOTIDE SEQUENCE [LARGE SCALE GENOMIC DNA]</scope>
    <source>
        <tissue evidence="5">Leaf</tissue>
    </source>
</reference>
<accession>A0A822XPA3</accession>
<dbReference type="PANTHER" id="PTHR23415">
    <property type="entry name" value="CYCLIN-DEPENDENT KINASES REGULATORY SUBUNIT/60S RIBOSOME SUBUNIT BIOGENESIS PROTEIN NIP7"/>
    <property type="match status" value="1"/>
</dbReference>